<proteinExistence type="predicted"/>
<dbReference type="OrthoDB" id="9925575at2"/>
<protein>
    <submittedName>
        <fullName evidence="1">Membrane protein</fullName>
    </submittedName>
</protein>
<name>A0A1L6TDX0_PISSA</name>
<sequence length="285" mass="31398">MLSTPWLAAQVAAILSGLAIDTIMLRNAAYRQQVLQELKSYLLSSGISLNSGDLAEDDEQLISDLKQWCQQDGLLTPEAALVPLEPTAEATTTELTLYNMSEGQLLNHLIAKGATVDQVKKFANGDFEVIGYQVIKDGLKLNAHLQQPTATAPLQVTAQFQKSLNISLEHQEQKEQLQQRADTLCHFLSSTNDLSPSGTEVNWNNEIAEPRIIGMMFQCLLSTIRSKQINLAGLNINGKELNMAVLEKAYDTLSTSTDALPFYNMLFSVPEEPPQQSEPTAFAPY</sequence>
<organism evidence="1 2">
    <name type="scientific">Piscirickettsia salmonis</name>
    <dbReference type="NCBI Taxonomy" id="1238"/>
    <lineage>
        <taxon>Bacteria</taxon>
        <taxon>Pseudomonadati</taxon>
        <taxon>Pseudomonadota</taxon>
        <taxon>Gammaproteobacteria</taxon>
        <taxon>Thiotrichales</taxon>
        <taxon>Piscirickettsiaceae</taxon>
        <taxon>Piscirickettsia</taxon>
    </lineage>
</organism>
<dbReference type="Proteomes" id="UP000029558">
    <property type="component" value="Chromosome"/>
</dbReference>
<reference evidence="1 2" key="1">
    <citation type="journal article" date="2014" name="Genome Announc.">
        <title>Comparative Genome Analysis of Two Isolates of the Fish Pathogen Piscirickettsia salmonis from Different Hosts Reveals Major Differences in Virulence-Associated Secretion Systems.</title>
        <authorList>
            <person name="Bohle H."/>
            <person name="Henriquez P."/>
            <person name="Grothusen H."/>
            <person name="Navas E."/>
            <person name="Sandoval A."/>
            <person name="Bustamante F."/>
            <person name="Bustos P."/>
            <person name="Mancilla M."/>
        </authorList>
    </citation>
    <scope>NUCLEOTIDE SEQUENCE [LARGE SCALE GENOMIC DNA]</scope>
    <source>
        <strain evidence="2">B1-32597</strain>
    </source>
</reference>
<dbReference type="EMBL" id="CP012508">
    <property type="protein sequence ID" value="ALB23627.1"/>
    <property type="molecule type" value="Genomic_DNA"/>
</dbReference>
<evidence type="ECO:0000313" key="2">
    <source>
        <dbReference type="Proteomes" id="UP000029558"/>
    </source>
</evidence>
<accession>A0A1L6TDX0</accession>
<dbReference type="RefSeq" id="WP_017376336.1">
    <property type="nucleotide sequence ID" value="NZ_CP012508.1"/>
</dbReference>
<dbReference type="AlphaFoldDB" id="A0A1L6TDX0"/>
<evidence type="ECO:0000313" key="1">
    <source>
        <dbReference type="EMBL" id="ALB23627.1"/>
    </source>
</evidence>
<gene>
    <name evidence="1" type="ORF">KU39_2449</name>
</gene>